<keyword evidence="2" id="KW-1185">Reference proteome</keyword>
<accession>A0ABS7CGN9</accession>
<dbReference type="EMBL" id="JAHZIK010002021">
    <property type="protein sequence ID" value="MBW7460106.1"/>
    <property type="molecule type" value="Genomic_DNA"/>
</dbReference>
<dbReference type="Proteomes" id="UP001519887">
    <property type="component" value="Unassembled WGS sequence"/>
</dbReference>
<dbReference type="SUPFAM" id="SSF51735">
    <property type="entry name" value="NAD(P)-binding Rossmann-fold domains"/>
    <property type="match status" value="1"/>
</dbReference>
<feature type="non-terminal residue" evidence="1">
    <location>
        <position position="1"/>
    </location>
</feature>
<name>A0ABS7CGN9_9BACL</name>
<organism evidence="1 2">
    <name type="scientific">Paenibacillus sepulcri</name>
    <dbReference type="NCBI Taxonomy" id="359917"/>
    <lineage>
        <taxon>Bacteria</taxon>
        <taxon>Bacillati</taxon>
        <taxon>Bacillota</taxon>
        <taxon>Bacilli</taxon>
        <taxon>Bacillales</taxon>
        <taxon>Paenibacillaceae</taxon>
        <taxon>Paenibacillus</taxon>
    </lineage>
</organism>
<sequence length="88" mass="9319">FVHADDAAQAALLALQWPSGAFNITDNEPAAGTEWLPVYADALGAPAPAVDPASAAAWERGALNGKALQHGWKPRYASWRDGFRYALG</sequence>
<proteinExistence type="predicted"/>
<dbReference type="Gene3D" id="3.40.50.720">
    <property type="entry name" value="NAD(P)-binding Rossmann-like Domain"/>
    <property type="match status" value="1"/>
</dbReference>
<evidence type="ECO:0000313" key="2">
    <source>
        <dbReference type="Proteomes" id="UP001519887"/>
    </source>
</evidence>
<protein>
    <submittedName>
        <fullName evidence="1">NAD(P)-dependent oxidoreductase</fullName>
    </submittedName>
</protein>
<comment type="caution">
    <text evidence="1">The sequence shown here is derived from an EMBL/GenBank/DDBJ whole genome shotgun (WGS) entry which is preliminary data.</text>
</comment>
<reference evidence="1 2" key="1">
    <citation type="submission" date="2021-07" db="EMBL/GenBank/DDBJ databases">
        <title>Paenibacillus radiodurans sp. nov., isolated from the southeastern edge of Tengger Desert.</title>
        <authorList>
            <person name="Zhang G."/>
        </authorList>
    </citation>
    <scope>NUCLEOTIDE SEQUENCE [LARGE SCALE GENOMIC DNA]</scope>
    <source>
        <strain evidence="1 2">CCM 7311</strain>
    </source>
</reference>
<dbReference type="InterPro" id="IPR036291">
    <property type="entry name" value="NAD(P)-bd_dom_sf"/>
</dbReference>
<gene>
    <name evidence="1" type="ORF">K0U00_39200</name>
</gene>
<evidence type="ECO:0000313" key="1">
    <source>
        <dbReference type="EMBL" id="MBW7460106.1"/>
    </source>
</evidence>